<accession>A0ABQ3A359</accession>
<feature type="domain" description="DUF4440" evidence="1">
    <location>
        <begin position="51"/>
        <end position="135"/>
    </location>
</feature>
<protein>
    <recommendedName>
        <fullName evidence="1">DUF4440 domain-containing protein</fullName>
    </recommendedName>
</protein>
<name>A0ABQ3A359_9GAMM</name>
<comment type="caution">
    <text evidence="2">The sequence shown here is derived from an EMBL/GenBank/DDBJ whole genome shotgun (WGS) entry which is preliminary data.</text>
</comment>
<evidence type="ECO:0000259" key="1">
    <source>
        <dbReference type="Pfam" id="PF14534"/>
    </source>
</evidence>
<dbReference type="RefSeq" id="WP_229792928.1">
    <property type="nucleotide sequence ID" value="NZ_BMXT01000004.1"/>
</dbReference>
<gene>
    <name evidence="2" type="ORF">GCM10008098_29000</name>
</gene>
<dbReference type="SUPFAM" id="SSF54427">
    <property type="entry name" value="NTF2-like"/>
    <property type="match status" value="1"/>
</dbReference>
<dbReference type="InterPro" id="IPR027843">
    <property type="entry name" value="DUF4440"/>
</dbReference>
<dbReference type="Gene3D" id="3.10.450.50">
    <property type="match status" value="1"/>
</dbReference>
<sequence>MAAASLILSPEAMMAAMEPDLTTAPELAGVLDELRRREPIFHRPEFGSTRADFERMTADDFWEIGASGNRYGRAHVLDVLEQRAPDPDERSWITRDFHCRELGPDTYLLTYTLEQGERLSRRSTIWRLDSGEWKIMFHQGTLAGMP</sequence>
<dbReference type="InterPro" id="IPR032710">
    <property type="entry name" value="NTF2-like_dom_sf"/>
</dbReference>
<dbReference type="EMBL" id="BMXT01000004">
    <property type="protein sequence ID" value="GGY33842.1"/>
    <property type="molecule type" value="Genomic_DNA"/>
</dbReference>
<dbReference type="Proteomes" id="UP000621898">
    <property type="component" value="Unassembled WGS sequence"/>
</dbReference>
<organism evidence="2 3">
    <name type="scientific">Rhodanobacter panaciterrae</name>
    <dbReference type="NCBI Taxonomy" id="490572"/>
    <lineage>
        <taxon>Bacteria</taxon>
        <taxon>Pseudomonadati</taxon>
        <taxon>Pseudomonadota</taxon>
        <taxon>Gammaproteobacteria</taxon>
        <taxon>Lysobacterales</taxon>
        <taxon>Rhodanobacteraceae</taxon>
        <taxon>Rhodanobacter</taxon>
    </lineage>
</organism>
<dbReference type="Pfam" id="PF14534">
    <property type="entry name" value="DUF4440"/>
    <property type="match status" value="1"/>
</dbReference>
<reference evidence="3" key="1">
    <citation type="journal article" date="2019" name="Int. J. Syst. Evol. Microbiol.">
        <title>The Global Catalogue of Microorganisms (GCM) 10K type strain sequencing project: providing services to taxonomists for standard genome sequencing and annotation.</title>
        <authorList>
            <consortium name="The Broad Institute Genomics Platform"/>
            <consortium name="The Broad Institute Genome Sequencing Center for Infectious Disease"/>
            <person name="Wu L."/>
            <person name="Ma J."/>
        </authorList>
    </citation>
    <scope>NUCLEOTIDE SEQUENCE [LARGE SCALE GENOMIC DNA]</scope>
    <source>
        <strain evidence="3">KCTC 22232</strain>
    </source>
</reference>
<keyword evidence="3" id="KW-1185">Reference proteome</keyword>
<proteinExistence type="predicted"/>
<evidence type="ECO:0000313" key="3">
    <source>
        <dbReference type="Proteomes" id="UP000621898"/>
    </source>
</evidence>
<evidence type="ECO:0000313" key="2">
    <source>
        <dbReference type="EMBL" id="GGY33842.1"/>
    </source>
</evidence>